<comment type="caution">
    <text evidence="1">The sequence shown here is derived from an EMBL/GenBank/DDBJ whole genome shotgun (WGS) entry which is preliminary data.</text>
</comment>
<dbReference type="STRING" id="755172.HMPREF1863_01208"/>
<keyword evidence="2" id="KW-1185">Reference proteome</keyword>
<dbReference type="AlphaFoldDB" id="A0A134AE40"/>
<sequence length="90" mass="10907">MKHPSGCFFNLCKCFYSLQKILKREFFYKERVKDEPSFLEIPVKLGFIRFFFSNDNSKLLLFRTKSKAIDASNFTSVRFTLFYRSYIIFR</sequence>
<dbReference type="Proteomes" id="UP000070442">
    <property type="component" value="Unassembled WGS sequence"/>
</dbReference>
<dbReference type="PATRIC" id="fig|755172.3.peg.1170"/>
<evidence type="ECO:0000313" key="2">
    <source>
        <dbReference type="Proteomes" id="UP000070442"/>
    </source>
</evidence>
<protein>
    <submittedName>
        <fullName evidence="1">Uncharacterized protein</fullName>
    </submittedName>
</protein>
<proteinExistence type="predicted"/>
<name>A0A134AE40_9FIRM</name>
<evidence type="ECO:0000313" key="1">
    <source>
        <dbReference type="EMBL" id="KXB65997.1"/>
    </source>
</evidence>
<organism evidence="1 2">
    <name type="scientific">Aedoeadaptatus coxii</name>
    <dbReference type="NCBI Taxonomy" id="755172"/>
    <lineage>
        <taxon>Bacteria</taxon>
        <taxon>Bacillati</taxon>
        <taxon>Bacillota</taxon>
        <taxon>Tissierellia</taxon>
        <taxon>Tissierellales</taxon>
        <taxon>Peptoniphilaceae</taxon>
        <taxon>Aedoeadaptatus</taxon>
    </lineage>
</organism>
<reference evidence="2" key="1">
    <citation type="submission" date="2016-01" db="EMBL/GenBank/DDBJ databases">
        <authorList>
            <person name="Mitreva M."/>
            <person name="Pepin K.H."/>
            <person name="Mihindukulasuriya K.A."/>
            <person name="Fulton R."/>
            <person name="Fronick C."/>
            <person name="O'Laughlin M."/>
            <person name="Miner T."/>
            <person name="Herter B."/>
            <person name="Rosa B.A."/>
            <person name="Cordes M."/>
            <person name="Tomlinson C."/>
            <person name="Wollam A."/>
            <person name="Palsikar V.B."/>
            <person name="Mardis E.R."/>
            <person name="Wilson R.K."/>
        </authorList>
    </citation>
    <scope>NUCLEOTIDE SEQUENCE [LARGE SCALE GENOMIC DNA]</scope>
    <source>
        <strain evidence="2">DNF00729</strain>
    </source>
</reference>
<gene>
    <name evidence="1" type="ORF">HMPREF1863_01208</name>
</gene>
<accession>A0A134AE40</accession>
<dbReference type="EMBL" id="LSDG01000036">
    <property type="protein sequence ID" value="KXB65997.1"/>
    <property type="molecule type" value="Genomic_DNA"/>
</dbReference>